<feature type="domain" description="D-isomer specific 2-hydroxyacid dehydrogenase NAD-binding" evidence="6">
    <location>
        <begin position="103"/>
        <end position="276"/>
    </location>
</feature>
<dbReference type="GO" id="GO:0051287">
    <property type="term" value="F:NAD binding"/>
    <property type="evidence" value="ECO:0007669"/>
    <property type="project" value="InterPro"/>
</dbReference>
<dbReference type="EMBL" id="CP002816">
    <property type="protein sequence ID" value="AEH92778.1"/>
    <property type="molecule type" value="Genomic_DNA"/>
</dbReference>
<evidence type="ECO:0000256" key="3">
    <source>
        <dbReference type="ARBA" id="ARBA00023027"/>
    </source>
</evidence>
<keyword evidence="3" id="KW-0520">NAD</keyword>
<dbReference type="GO" id="GO:0016616">
    <property type="term" value="F:oxidoreductase activity, acting on the CH-OH group of donors, NAD or NADP as acceptor"/>
    <property type="evidence" value="ECO:0007669"/>
    <property type="project" value="InterPro"/>
</dbReference>
<dbReference type="AlphaFoldDB" id="A0A0E0UXG0"/>
<reference evidence="7 8" key="1">
    <citation type="journal article" date="2011" name="J. Bacteriol.">
        <title>Genome sequence of the nonpathogenic Listeria monocytogenes serovar 4a strain M7.</title>
        <authorList>
            <person name="Chen J."/>
            <person name="Xia Y."/>
            <person name="Cheng C."/>
            <person name="Fang C."/>
            <person name="Shan Y."/>
            <person name="Jin G."/>
            <person name="Fang W."/>
        </authorList>
    </citation>
    <scope>NUCLEOTIDE SEQUENCE [LARGE SCALE GENOMIC DNA]</scope>
    <source>
        <strain evidence="7 8">M7</strain>
    </source>
</reference>
<evidence type="ECO:0000256" key="4">
    <source>
        <dbReference type="RuleBase" id="RU003719"/>
    </source>
</evidence>
<keyword evidence="2 4" id="KW-0560">Oxidoreductase</keyword>
<dbReference type="RefSeq" id="WP_012581194.1">
    <property type="nucleotide sequence ID" value="NC_017537.1"/>
</dbReference>
<accession>A0A0E0UXG0</accession>
<gene>
    <name evidence="7" type="ordered locus">LMM7_1773</name>
</gene>
<dbReference type="InterPro" id="IPR036291">
    <property type="entry name" value="NAD(P)-bd_dom_sf"/>
</dbReference>
<dbReference type="PATRIC" id="fig|1030009.3.peg.1762"/>
<evidence type="ECO:0000256" key="2">
    <source>
        <dbReference type="ARBA" id="ARBA00023002"/>
    </source>
</evidence>
<organism evidence="7 8">
    <name type="scientific">Listeria monocytogenes serotype 4a (strain M7)</name>
    <dbReference type="NCBI Taxonomy" id="1030009"/>
    <lineage>
        <taxon>Bacteria</taxon>
        <taxon>Bacillati</taxon>
        <taxon>Bacillota</taxon>
        <taxon>Bacilli</taxon>
        <taxon>Bacillales</taxon>
        <taxon>Listeriaceae</taxon>
        <taxon>Listeria</taxon>
    </lineage>
</organism>
<proteinExistence type="inferred from homology"/>
<evidence type="ECO:0000313" key="8">
    <source>
        <dbReference type="Proteomes" id="UP000000486"/>
    </source>
</evidence>
<evidence type="ECO:0000259" key="5">
    <source>
        <dbReference type="Pfam" id="PF00389"/>
    </source>
</evidence>
<dbReference type="InterPro" id="IPR006140">
    <property type="entry name" value="D-isomer_DH_NAD-bd"/>
</dbReference>
<dbReference type="Pfam" id="PF02826">
    <property type="entry name" value="2-Hacid_dh_C"/>
    <property type="match status" value="1"/>
</dbReference>
<evidence type="ECO:0000313" key="7">
    <source>
        <dbReference type="EMBL" id="AEH92778.1"/>
    </source>
</evidence>
<name>A0A0E0UXG0_LISMM</name>
<sequence>MNILFTLEVPEYLQTLQAEKFPDDTFYYESNDHFANLAEIDVIVTYGSNITETKIKQATNLKLIMVFSAGVDSLPREIIQERKIKVANVRGIHAVPMGEYALSFMLAHVKKAAFFYKKQKEKIWASEEPITELTGKTLVVAGTGAIGAKVAEFAKAFDMEIIGVNTTGHPVKPFSKTYAMSDIEKVAPLADFFVSVLPHTDKTTAIYSLSFFRKMKDNAVFINIGRGSAVELKILEQASKEQLINHFYLDVVPEEPLSEDNYLWEASNVTITPHVSGHSDKYLERSFKIWFENIKHLKENTKLRNEIDLNKGY</sequence>
<dbReference type="SUPFAM" id="SSF51735">
    <property type="entry name" value="NAD(P)-binding Rossmann-fold domains"/>
    <property type="match status" value="1"/>
</dbReference>
<dbReference type="KEGG" id="lmq:LMM7_1773"/>
<dbReference type="SUPFAM" id="SSF52283">
    <property type="entry name" value="Formate/glycerate dehydrogenase catalytic domain-like"/>
    <property type="match status" value="1"/>
</dbReference>
<evidence type="ECO:0000259" key="6">
    <source>
        <dbReference type="Pfam" id="PF02826"/>
    </source>
</evidence>
<dbReference type="Proteomes" id="UP000000486">
    <property type="component" value="Chromosome"/>
</dbReference>
<dbReference type="Gene3D" id="3.40.50.720">
    <property type="entry name" value="NAD(P)-binding Rossmann-like Domain"/>
    <property type="match status" value="2"/>
</dbReference>
<evidence type="ECO:0000256" key="1">
    <source>
        <dbReference type="ARBA" id="ARBA00005854"/>
    </source>
</evidence>
<feature type="domain" description="D-isomer specific 2-hydroxyacid dehydrogenase catalytic" evidence="5">
    <location>
        <begin position="20"/>
        <end position="307"/>
    </location>
</feature>
<dbReference type="InterPro" id="IPR006139">
    <property type="entry name" value="D-isomer_2_OHA_DH_cat_dom"/>
</dbReference>
<comment type="similarity">
    <text evidence="1 4">Belongs to the D-isomer specific 2-hydroxyacid dehydrogenase family.</text>
</comment>
<dbReference type="Pfam" id="PF00389">
    <property type="entry name" value="2-Hacid_dh"/>
    <property type="match status" value="1"/>
</dbReference>
<dbReference type="PANTHER" id="PTHR43333:SF1">
    <property type="entry name" value="D-ISOMER SPECIFIC 2-HYDROXYACID DEHYDROGENASE NAD-BINDING DOMAIN-CONTAINING PROTEIN"/>
    <property type="match status" value="1"/>
</dbReference>
<dbReference type="HOGENOM" id="CLU_019796_1_0_9"/>
<dbReference type="PANTHER" id="PTHR43333">
    <property type="entry name" value="2-HACID_DH_C DOMAIN-CONTAINING PROTEIN"/>
    <property type="match status" value="1"/>
</dbReference>
<protein>
    <submittedName>
        <fullName evidence="7">Phosphoglycerate dehydrogenase and related dehydrogenase family</fullName>
    </submittedName>
</protein>